<dbReference type="Gene3D" id="3.40.50.720">
    <property type="entry name" value="NAD(P)-binding Rossmann-like Domain"/>
    <property type="match status" value="1"/>
</dbReference>
<accession>A0A261XVH7</accession>
<gene>
    <name evidence="2" type="ORF">BZG36_04376</name>
</gene>
<keyword evidence="3" id="KW-1185">Reference proteome</keyword>
<sequence length="316" mass="35258">MLGIVEQPTSQNVLLIGATGQVGKSLLPFLQTKYQVAVLMRPKTFQENPDKVKALEDAKVVVRQGDLTDEESLVAALKGITVVVSCAPIPGISLQFTLIKAMKRVGHIKRFVPSDFGSDVRIEPDFVPSFREKLELHQALFESGIPYTIIDNGPWMVFGAGKFGNPLNPDFSLSPQEIRFMGSGDSPIITQTLEDNSRLTAEIVADDRTINKRVMVDVNVTSQKQLVESWVRVGGPRPTIGEPITEEEVMKLIEQATDPRVNFGLRIMRNVHFHDGLKRTDDYLSTTELYPEVTKQCLTVEQYYAKILSDLRKQSA</sequence>
<dbReference type="Gene3D" id="3.90.25.10">
    <property type="entry name" value="UDP-galactose 4-epimerase, domain 1"/>
    <property type="match status" value="1"/>
</dbReference>
<evidence type="ECO:0000259" key="1">
    <source>
        <dbReference type="Pfam" id="PF05368"/>
    </source>
</evidence>
<dbReference type="InterPro" id="IPR008030">
    <property type="entry name" value="NmrA-like"/>
</dbReference>
<dbReference type="SUPFAM" id="SSF51735">
    <property type="entry name" value="NAD(P)-binding Rossmann-fold domains"/>
    <property type="match status" value="1"/>
</dbReference>
<dbReference type="Proteomes" id="UP000242875">
    <property type="component" value="Unassembled WGS sequence"/>
</dbReference>
<organism evidence="2 3">
    <name type="scientific">Bifiguratus adelaidae</name>
    <dbReference type="NCBI Taxonomy" id="1938954"/>
    <lineage>
        <taxon>Eukaryota</taxon>
        <taxon>Fungi</taxon>
        <taxon>Fungi incertae sedis</taxon>
        <taxon>Mucoromycota</taxon>
        <taxon>Mucoromycotina</taxon>
        <taxon>Endogonomycetes</taxon>
        <taxon>Endogonales</taxon>
        <taxon>Endogonales incertae sedis</taxon>
        <taxon>Bifiguratus</taxon>
    </lineage>
</organism>
<dbReference type="PANTHER" id="PTHR43349:SF93">
    <property type="entry name" value="ISOFLAVONE REDUCTASE HOMOLOG P3-RELATED"/>
    <property type="match status" value="1"/>
</dbReference>
<protein>
    <recommendedName>
        <fullName evidence="1">NmrA-like domain-containing protein</fullName>
    </recommendedName>
</protein>
<reference evidence="2 3" key="1">
    <citation type="journal article" date="2017" name="Mycologia">
        <title>Bifiguratus adelaidae, gen. et sp. nov., a new member of Mucoromycotina in endophytic and soil-dwelling habitats.</title>
        <authorList>
            <person name="Torres-Cruz T.J."/>
            <person name="Billingsley Tobias T.L."/>
            <person name="Almatruk M."/>
            <person name="Hesse C."/>
            <person name="Kuske C.R."/>
            <person name="Desiro A."/>
            <person name="Benucci G.M."/>
            <person name="Bonito G."/>
            <person name="Stajich J.E."/>
            <person name="Dunlap C."/>
            <person name="Arnold A.E."/>
            <person name="Porras-Alfaro A."/>
        </authorList>
    </citation>
    <scope>NUCLEOTIDE SEQUENCE [LARGE SCALE GENOMIC DNA]</scope>
    <source>
        <strain evidence="2 3">AZ0501</strain>
    </source>
</reference>
<dbReference type="InterPro" id="IPR050608">
    <property type="entry name" value="NmrA-type/Isoflavone_red_sf"/>
</dbReference>
<dbReference type="EMBL" id="MVBO01000161">
    <property type="protein sequence ID" value="OZJ02353.1"/>
    <property type="molecule type" value="Genomic_DNA"/>
</dbReference>
<comment type="caution">
    <text evidence="2">The sequence shown here is derived from an EMBL/GenBank/DDBJ whole genome shotgun (WGS) entry which is preliminary data.</text>
</comment>
<dbReference type="OrthoDB" id="419598at2759"/>
<proteinExistence type="predicted"/>
<evidence type="ECO:0000313" key="3">
    <source>
        <dbReference type="Proteomes" id="UP000242875"/>
    </source>
</evidence>
<evidence type="ECO:0000313" key="2">
    <source>
        <dbReference type="EMBL" id="OZJ02353.1"/>
    </source>
</evidence>
<dbReference type="InterPro" id="IPR036291">
    <property type="entry name" value="NAD(P)-bd_dom_sf"/>
</dbReference>
<dbReference type="AlphaFoldDB" id="A0A261XVH7"/>
<dbReference type="Pfam" id="PF05368">
    <property type="entry name" value="NmrA"/>
    <property type="match status" value="1"/>
</dbReference>
<feature type="domain" description="NmrA-like" evidence="1">
    <location>
        <begin position="10"/>
        <end position="252"/>
    </location>
</feature>
<name>A0A261XVH7_9FUNG</name>
<dbReference type="PANTHER" id="PTHR43349">
    <property type="entry name" value="PINORESINOL REDUCTASE-RELATED"/>
    <property type="match status" value="1"/>
</dbReference>